<organism evidence="2">
    <name type="scientific">Aphanomyces astaci</name>
    <name type="common">Crayfish plague agent</name>
    <dbReference type="NCBI Taxonomy" id="112090"/>
    <lineage>
        <taxon>Eukaryota</taxon>
        <taxon>Sar</taxon>
        <taxon>Stramenopiles</taxon>
        <taxon>Oomycota</taxon>
        <taxon>Saprolegniomycetes</taxon>
        <taxon>Saprolegniales</taxon>
        <taxon>Verrucalvaceae</taxon>
        <taxon>Aphanomyces</taxon>
    </lineage>
</organism>
<reference evidence="2" key="1">
    <citation type="submission" date="2013-12" db="EMBL/GenBank/DDBJ databases">
        <title>The Genome Sequence of Aphanomyces astaci APO3.</title>
        <authorList>
            <consortium name="The Broad Institute Genomics Platform"/>
            <person name="Russ C."/>
            <person name="Tyler B."/>
            <person name="van West P."/>
            <person name="Dieguez-Uribeondo J."/>
            <person name="Young S.K."/>
            <person name="Zeng Q."/>
            <person name="Gargeya S."/>
            <person name="Fitzgerald M."/>
            <person name="Abouelleil A."/>
            <person name="Alvarado L."/>
            <person name="Chapman S.B."/>
            <person name="Gainer-Dewar J."/>
            <person name="Goldberg J."/>
            <person name="Griggs A."/>
            <person name="Gujja S."/>
            <person name="Hansen M."/>
            <person name="Howarth C."/>
            <person name="Imamovic A."/>
            <person name="Ireland A."/>
            <person name="Larimer J."/>
            <person name="McCowan C."/>
            <person name="Murphy C."/>
            <person name="Pearson M."/>
            <person name="Poon T.W."/>
            <person name="Priest M."/>
            <person name="Roberts A."/>
            <person name="Saif S."/>
            <person name="Shea T."/>
            <person name="Sykes S."/>
            <person name="Wortman J."/>
            <person name="Nusbaum C."/>
            <person name="Birren B."/>
        </authorList>
    </citation>
    <scope>NUCLEOTIDE SEQUENCE [LARGE SCALE GENOMIC DNA]</scope>
    <source>
        <strain evidence="2">APO3</strain>
    </source>
</reference>
<dbReference type="GeneID" id="20808881"/>
<proteinExistence type="predicted"/>
<sequence length="59" mass="6648">MAQEEGLLPHNPAKQEVSDAWGSSGSGRQPPAYNSHKVMWIKNHQTLWVEEYLARKTAS</sequence>
<dbReference type="EMBL" id="KI913127">
    <property type="protein sequence ID" value="ETV79625.1"/>
    <property type="molecule type" value="Genomic_DNA"/>
</dbReference>
<dbReference type="AlphaFoldDB" id="W4GIV9"/>
<dbReference type="VEuPathDB" id="FungiDB:H257_06885"/>
<protein>
    <submittedName>
        <fullName evidence="2">Uncharacterized protein</fullName>
    </submittedName>
</protein>
<feature type="region of interest" description="Disordered" evidence="1">
    <location>
        <begin position="1"/>
        <end position="32"/>
    </location>
</feature>
<gene>
    <name evidence="2" type="ORF">H257_06885</name>
</gene>
<accession>W4GIV9</accession>
<dbReference type="RefSeq" id="XP_009830561.1">
    <property type="nucleotide sequence ID" value="XM_009832259.1"/>
</dbReference>
<name>W4GIV9_APHAT</name>
<evidence type="ECO:0000256" key="1">
    <source>
        <dbReference type="SAM" id="MobiDB-lite"/>
    </source>
</evidence>
<evidence type="ECO:0000313" key="2">
    <source>
        <dbReference type="EMBL" id="ETV79625.1"/>
    </source>
</evidence>